<proteinExistence type="predicted"/>
<evidence type="ECO:0000313" key="1">
    <source>
        <dbReference type="EMBL" id="GEP60237.1"/>
    </source>
</evidence>
<dbReference type="OrthoDB" id="10006890at2"/>
<dbReference type="Proteomes" id="UP000321058">
    <property type="component" value="Unassembled WGS sequence"/>
</dbReference>
<name>A0A512NMQ4_9HYPH</name>
<protein>
    <submittedName>
        <fullName evidence="1">Uncharacterized protein</fullName>
    </submittedName>
</protein>
<dbReference type="RefSeq" id="WP_147155592.1">
    <property type="nucleotide sequence ID" value="NZ_BKAJ01000155.1"/>
</dbReference>
<keyword evidence="2" id="KW-1185">Reference proteome</keyword>
<gene>
    <name evidence="1" type="ORF">RSO01_74030</name>
</gene>
<comment type="caution">
    <text evidence="1">The sequence shown here is derived from an EMBL/GenBank/DDBJ whole genome shotgun (WGS) entry which is preliminary data.</text>
</comment>
<sequence>MTEETPAAQAVAGLALSSSLMEALMKRGVIDKAGAETIIRDAASYVAAFCTDAAPEVEQEALRILKLVGSTEQNVAVAQSMPLPVADPASS</sequence>
<dbReference type="AlphaFoldDB" id="A0A512NMQ4"/>
<dbReference type="EMBL" id="BKAJ01000155">
    <property type="protein sequence ID" value="GEP60237.1"/>
    <property type="molecule type" value="Genomic_DNA"/>
</dbReference>
<organism evidence="1 2">
    <name type="scientific">Reyranella soli</name>
    <dbReference type="NCBI Taxonomy" id="1230389"/>
    <lineage>
        <taxon>Bacteria</taxon>
        <taxon>Pseudomonadati</taxon>
        <taxon>Pseudomonadota</taxon>
        <taxon>Alphaproteobacteria</taxon>
        <taxon>Hyphomicrobiales</taxon>
        <taxon>Reyranellaceae</taxon>
        <taxon>Reyranella</taxon>
    </lineage>
</organism>
<accession>A0A512NMQ4</accession>
<evidence type="ECO:0000313" key="2">
    <source>
        <dbReference type="Proteomes" id="UP000321058"/>
    </source>
</evidence>
<reference evidence="1 2" key="1">
    <citation type="submission" date="2019-07" db="EMBL/GenBank/DDBJ databases">
        <title>Whole genome shotgun sequence of Reyranella soli NBRC 108950.</title>
        <authorList>
            <person name="Hosoyama A."/>
            <person name="Uohara A."/>
            <person name="Ohji S."/>
            <person name="Ichikawa N."/>
        </authorList>
    </citation>
    <scope>NUCLEOTIDE SEQUENCE [LARGE SCALE GENOMIC DNA]</scope>
    <source>
        <strain evidence="1 2">NBRC 108950</strain>
    </source>
</reference>